<gene>
    <name evidence="1" type="ORF">GK047_13385</name>
</gene>
<name>A0A6G3ZY74_9BACL</name>
<comment type="caution">
    <text evidence="1">The sequence shown here is derived from an EMBL/GenBank/DDBJ whole genome shotgun (WGS) entry which is preliminary data.</text>
</comment>
<reference evidence="1" key="1">
    <citation type="submission" date="2020-02" db="EMBL/GenBank/DDBJ databases">
        <authorList>
            <person name="Shen X.-R."/>
            <person name="Zhang Y.-X."/>
        </authorList>
    </citation>
    <scope>NUCLEOTIDE SEQUENCE</scope>
    <source>
        <strain evidence="1">SYP-B3998</strain>
    </source>
</reference>
<proteinExistence type="predicted"/>
<sequence length="228" mass="26687">MSAIRLIEDYKLEARMVSRAQHDCANKAEHTETNVHWSQLVQYTVSHVINDLYTLSVEQRTTDRIATLVEKRWTNRHYKFQSAEHFISCKQLVIRHLTQYVKQMQLSDNPILLFEKCNAEIASLDVEMSIIFQVALSRISDSKASSLIIQKFIVEDQESLISSFTHMAAVFCWNAFAKLPERIEIYSVISGKKHIHYPRLEEIEASYDYIRLIKSYLSEHEHQQLPLN</sequence>
<accession>A0A6G3ZY74</accession>
<organism evidence="1">
    <name type="scientific">Paenibacillus sp. SYP-B3998</name>
    <dbReference type="NCBI Taxonomy" id="2678564"/>
    <lineage>
        <taxon>Bacteria</taxon>
        <taxon>Bacillati</taxon>
        <taxon>Bacillota</taxon>
        <taxon>Bacilli</taxon>
        <taxon>Bacillales</taxon>
        <taxon>Paenibacillaceae</taxon>
        <taxon>Paenibacillus</taxon>
    </lineage>
</organism>
<dbReference type="AlphaFoldDB" id="A0A6G3ZY74"/>
<evidence type="ECO:0000313" key="1">
    <source>
        <dbReference type="EMBL" id="NEW06998.1"/>
    </source>
</evidence>
<protein>
    <submittedName>
        <fullName evidence="1">Uncharacterized protein</fullName>
    </submittedName>
</protein>
<dbReference type="RefSeq" id="WP_163947121.1">
    <property type="nucleotide sequence ID" value="NZ_JAAIKC010000004.1"/>
</dbReference>
<dbReference type="EMBL" id="JAAIKC010000004">
    <property type="protein sequence ID" value="NEW06998.1"/>
    <property type="molecule type" value="Genomic_DNA"/>
</dbReference>